<dbReference type="InterPro" id="IPR006860">
    <property type="entry name" value="FecR"/>
</dbReference>
<evidence type="ECO:0000313" key="3">
    <source>
        <dbReference type="EMBL" id="EGP42533.1"/>
    </source>
</evidence>
<dbReference type="PIRSF" id="PIRSF018266">
    <property type="entry name" value="FecR"/>
    <property type="match status" value="1"/>
</dbReference>
<proteinExistence type="predicted"/>
<dbReference type="PANTHER" id="PTHR30273">
    <property type="entry name" value="PERIPLASMIC SIGNAL SENSOR AND SIGMA FACTOR ACTIVATOR FECR-RELATED"/>
    <property type="match status" value="1"/>
</dbReference>
<dbReference type="EMBL" id="AFRQ01000148">
    <property type="protein sequence ID" value="EGP42533.1"/>
    <property type="molecule type" value="Genomic_DNA"/>
</dbReference>
<dbReference type="InterPro" id="IPR032623">
    <property type="entry name" value="FecR_N"/>
</dbReference>
<dbReference type="HOGENOM" id="CLU_050192_0_0_4"/>
<dbReference type="Gene3D" id="2.60.120.1440">
    <property type="match status" value="1"/>
</dbReference>
<dbReference type="Pfam" id="PF04773">
    <property type="entry name" value="FecR"/>
    <property type="match status" value="1"/>
</dbReference>
<evidence type="ECO:0000313" key="4">
    <source>
        <dbReference type="Proteomes" id="UP000004853"/>
    </source>
</evidence>
<dbReference type="PATRIC" id="fig|1003200.3.peg.6032"/>
<evidence type="ECO:0000259" key="2">
    <source>
        <dbReference type="Pfam" id="PF16220"/>
    </source>
</evidence>
<evidence type="ECO:0000259" key="1">
    <source>
        <dbReference type="Pfam" id="PF04773"/>
    </source>
</evidence>
<accession>F7TAW8</accession>
<dbReference type="eggNOG" id="COG3712">
    <property type="taxonomic scope" value="Bacteria"/>
</dbReference>
<reference evidence="3 4" key="1">
    <citation type="submission" date="2011-06" db="EMBL/GenBank/DDBJ databases">
        <authorList>
            <person name="Bador J."/>
            <person name="Amoureux L."/>
            <person name="Neuwirth C."/>
        </authorList>
    </citation>
    <scope>NUCLEOTIDE SEQUENCE [LARGE SCALE GENOMIC DNA]</scope>
    <source>
        <strain evidence="3 4">AXX-A</strain>
    </source>
</reference>
<protein>
    <submittedName>
        <fullName evidence="3">FecR family protein 3</fullName>
    </submittedName>
</protein>
<feature type="domain" description="FecR N-terminal" evidence="2">
    <location>
        <begin position="15"/>
        <end position="50"/>
    </location>
</feature>
<dbReference type="PANTHER" id="PTHR30273:SF2">
    <property type="entry name" value="PROTEIN FECR"/>
    <property type="match status" value="1"/>
</dbReference>
<dbReference type="InterPro" id="IPR012373">
    <property type="entry name" value="Ferrdict_sens_TM"/>
</dbReference>
<gene>
    <name evidence="3" type="ORF">AXXA_30602</name>
</gene>
<feature type="domain" description="FecR protein" evidence="1">
    <location>
        <begin position="123"/>
        <end position="215"/>
    </location>
</feature>
<dbReference type="Pfam" id="PF16220">
    <property type="entry name" value="DUF4880"/>
    <property type="match status" value="1"/>
</dbReference>
<dbReference type="AlphaFoldDB" id="F7TAW8"/>
<sequence length="328" mass="36616">MTDPAPAAPDIQSLEQAAQWYARLRDERATDADRVAWQAWLQTPAHRAAWICIDNVSRKFDPLRGHGPQGTAAAVASGETARRTANARRQALKIIPGVMGLGLFALGWRYTPLPHAVAALRADHHTSTGQRQRLVLADGSRVWLNTRSALDVDYRRQERRLIVLDGEILVQTAQDELRRPFYVDTAHGRLQALGTRYAVRQGRASTRIDVFEGAVAIRTRAGQAQQVHSGQAARFDTRQIHVLAGADPMHEAWIHGVVPADNIHLADLLAELGRYRHGHLSVAPEVADIRVMGVFPTDDTERALAMLEQTLPIRIRRRLPWWTTVEGR</sequence>
<dbReference type="Proteomes" id="UP000004853">
    <property type="component" value="Unassembled WGS sequence"/>
</dbReference>
<name>F7TAW8_9BURK</name>
<dbReference type="RefSeq" id="WP_006396129.1">
    <property type="nucleotide sequence ID" value="NZ_GL982453.1"/>
</dbReference>
<comment type="caution">
    <text evidence="3">The sequence shown here is derived from an EMBL/GenBank/DDBJ whole genome shotgun (WGS) entry which is preliminary data.</text>
</comment>
<dbReference type="GO" id="GO:0016989">
    <property type="term" value="F:sigma factor antagonist activity"/>
    <property type="evidence" value="ECO:0007669"/>
    <property type="project" value="TreeGrafter"/>
</dbReference>
<organism evidence="3 4">
    <name type="scientific">Achromobacter insuavis AXX-A</name>
    <dbReference type="NCBI Taxonomy" id="1003200"/>
    <lineage>
        <taxon>Bacteria</taxon>
        <taxon>Pseudomonadati</taxon>
        <taxon>Pseudomonadota</taxon>
        <taxon>Betaproteobacteria</taxon>
        <taxon>Burkholderiales</taxon>
        <taxon>Alcaligenaceae</taxon>
        <taxon>Achromobacter</taxon>
    </lineage>
</organism>